<accession>A0A501W1I9</accession>
<gene>
    <name evidence="1" type="ORF">FJM65_17820</name>
</gene>
<proteinExistence type="predicted"/>
<organism evidence="1 2">
    <name type="scientific">Pontibacter mangrovi</name>
    <dbReference type="NCBI Taxonomy" id="2589816"/>
    <lineage>
        <taxon>Bacteria</taxon>
        <taxon>Pseudomonadati</taxon>
        <taxon>Bacteroidota</taxon>
        <taxon>Cytophagia</taxon>
        <taxon>Cytophagales</taxon>
        <taxon>Hymenobacteraceae</taxon>
        <taxon>Pontibacter</taxon>
    </lineage>
</organism>
<dbReference type="Proteomes" id="UP000316727">
    <property type="component" value="Unassembled WGS sequence"/>
</dbReference>
<name>A0A501W1I9_9BACT</name>
<dbReference type="OrthoDB" id="1118238at2"/>
<dbReference type="AlphaFoldDB" id="A0A501W1I9"/>
<evidence type="ECO:0000313" key="1">
    <source>
        <dbReference type="EMBL" id="TPE42465.1"/>
    </source>
</evidence>
<dbReference type="SUPFAM" id="SSF53474">
    <property type="entry name" value="alpha/beta-Hydrolases"/>
    <property type="match status" value="1"/>
</dbReference>
<keyword evidence="2" id="KW-1185">Reference proteome</keyword>
<comment type="caution">
    <text evidence="1">The sequence shown here is derived from an EMBL/GenBank/DDBJ whole genome shotgun (WGS) entry which is preliminary data.</text>
</comment>
<dbReference type="EMBL" id="VFRQ01000012">
    <property type="protein sequence ID" value="TPE42465.1"/>
    <property type="molecule type" value="Genomic_DNA"/>
</dbReference>
<reference evidence="1 2" key="1">
    <citation type="submission" date="2019-06" db="EMBL/GenBank/DDBJ databases">
        <title>A novel bacterium of genus Pontibacter, isolated from marine sediment.</title>
        <authorList>
            <person name="Huang H."/>
            <person name="Mo K."/>
            <person name="Hu Y."/>
        </authorList>
    </citation>
    <scope>NUCLEOTIDE SEQUENCE [LARGE SCALE GENOMIC DNA]</scope>
    <source>
        <strain evidence="1 2">HB172049</strain>
    </source>
</reference>
<sequence>MRKALILFHLSWLVMFQARPQARQPEDFGFRHLQTRFQKDTVDILVLSRQGEEKVKKPLFLFIQGSLPKPLILINENGKPYMVFPFNADILLEDYHLAIIGKPYVPLIRAASTLRRDMAYLDPQTGTFPQEYIQRDNLSYYAHRNKAAVKYLKRQDWVGDKVVVAGHSEGAAVAAKLAEVSKDVTHLIFSSTNPLGRMATTLSQIRQQDDSLGTAAEEQFRFWEELVRDHGNNEVKGEVTYKSIYSFSQPPMASLLKLSIPVLVAYGTEDTAAPFFDYLRLEVMREKKDNFTFTPYVGREHNFFGMGRNDEVNYDDFGWDMVAADWRAWLEKE</sequence>
<evidence type="ECO:0008006" key="3">
    <source>
        <dbReference type="Google" id="ProtNLM"/>
    </source>
</evidence>
<protein>
    <recommendedName>
        <fullName evidence="3">Alpha/beta hydrolase</fullName>
    </recommendedName>
</protein>
<evidence type="ECO:0000313" key="2">
    <source>
        <dbReference type="Proteomes" id="UP000316727"/>
    </source>
</evidence>
<dbReference type="InterPro" id="IPR029058">
    <property type="entry name" value="AB_hydrolase_fold"/>
</dbReference>
<dbReference type="Gene3D" id="3.40.50.1820">
    <property type="entry name" value="alpha/beta hydrolase"/>
    <property type="match status" value="1"/>
</dbReference>